<reference evidence="1" key="1">
    <citation type="submission" date="2022-06" db="EMBL/GenBank/DDBJ databases">
        <title>Draft genome sequence of Streptomyces sp. RB6PN25 isolated from peat swamp forest in Thailand.</title>
        <authorList>
            <person name="Duangmal K."/>
            <person name="Klaysubun C."/>
        </authorList>
    </citation>
    <scope>NUCLEOTIDE SEQUENCE</scope>
    <source>
        <strain evidence="1">RB6PN25</strain>
    </source>
</reference>
<evidence type="ECO:0000313" key="2">
    <source>
        <dbReference type="Proteomes" id="UP001057702"/>
    </source>
</evidence>
<name>A0ABT1PTH6_9ACTN</name>
<dbReference type="EMBL" id="JANFNG010000002">
    <property type="protein sequence ID" value="MCQ4079850.1"/>
    <property type="molecule type" value="Genomic_DNA"/>
</dbReference>
<dbReference type="RefSeq" id="WP_255918713.1">
    <property type="nucleotide sequence ID" value="NZ_JANFNG010000002.1"/>
</dbReference>
<dbReference type="Proteomes" id="UP001057702">
    <property type="component" value="Unassembled WGS sequence"/>
</dbReference>
<evidence type="ECO:0000313" key="1">
    <source>
        <dbReference type="EMBL" id="MCQ4079850.1"/>
    </source>
</evidence>
<sequence length="142" mass="14818">MRIRIRIRIRPALTAAGRVRMRLSPTTVAAATCCHPEPSGMSTANCSTRWPWWPSSPSRMRPKVTVPGSSAAKVPVVAASGGDQMVVTGACISLSCPYVASTAARKAARKAVSEATSVSSMRPFTAGGTLTRSTALRPTGCS</sequence>
<proteinExistence type="predicted"/>
<organism evidence="1 2">
    <name type="scientific">Streptomyces humicola</name>
    <dbReference type="NCBI Taxonomy" id="2953240"/>
    <lineage>
        <taxon>Bacteria</taxon>
        <taxon>Bacillati</taxon>
        <taxon>Actinomycetota</taxon>
        <taxon>Actinomycetes</taxon>
        <taxon>Kitasatosporales</taxon>
        <taxon>Streptomycetaceae</taxon>
        <taxon>Streptomyces</taxon>
    </lineage>
</organism>
<protein>
    <submittedName>
        <fullName evidence="1">Uncharacterized protein</fullName>
    </submittedName>
</protein>
<accession>A0ABT1PTH6</accession>
<gene>
    <name evidence="1" type="ORF">NGB36_04390</name>
</gene>
<comment type="caution">
    <text evidence="1">The sequence shown here is derived from an EMBL/GenBank/DDBJ whole genome shotgun (WGS) entry which is preliminary data.</text>
</comment>
<keyword evidence="2" id="KW-1185">Reference proteome</keyword>